<feature type="transmembrane region" description="Helical" evidence="1">
    <location>
        <begin position="136"/>
        <end position="158"/>
    </location>
</feature>
<keyword evidence="1" id="KW-1133">Transmembrane helix</keyword>
<evidence type="ECO:0000256" key="1">
    <source>
        <dbReference type="SAM" id="Phobius"/>
    </source>
</evidence>
<dbReference type="AlphaFoldDB" id="A0A1F5YTN7"/>
<gene>
    <name evidence="2" type="ORF">A2W14_03010</name>
</gene>
<dbReference type="Gene3D" id="3.40.390.10">
    <property type="entry name" value="Collagenase (Catalytic Domain)"/>
    <property type="match status" value="1"/>
</dbReference>
<evidence type="ECO:0000313" key="2">
    <source>
        <dbReference type="EMBL" id="OGG03529.1"/>
    </source>
</evidence>
<reference evidence="2 3" key="1">
    <citation type="journal article" date="2016" name="Nat. Commun.">
        <title>Thousands of microbial genomes shed light on interconnected biogeochemical processes in an aquifer system.</title>
        <authorList>
            <person name="Anantharaman K."/>
            <person name="Brown C.T."/>
            <person name="Hug L.A."/>
            <person name="Sharon I."/>
            <person name="Castelle C.J."/>
            <person name="Probst A.J."/>
            <person name="Thomas B.C."/>
            <person name="Singh A."/>
            <person name="Wilkins M.J."/>
            <person name="Karaoz U."/>
            <person name="Brodie E.L."/>
            <person name="Williams K.H."/>
            <person name="Hubbard S.S."/>
            <person name="Banfield J.F."/>
        </authorList>
    </citation>
    <scope>NUCLEOTIDE SEQUENCE [LARGE SCALE GENOMIC DNA]</scope>
</reference>
<dbReference type="Gene3D" id="2.60.40.10">
    <property type="entry name" value="Immunoglobulins"/>
    <property type="match status" value="1"/>
</dbReference>
<dbReference type="Pfam" id="PF20108">
    <property type="entry name" value="DUF6498"/>
    <property type="match status" value="1"/>
</dbReference>
<evidence type="ECO:0000313" key="3">
    <source>
        <dbReference type="Proteomes" id="UP000176665"/>
    </source>
</evidence>
<feature type="transmembrane region" description="Helical" evidence="1">
    <location>
        <begin position="7"/>
        <end position="25"/>
    </location>
</feature>
<proteinExistence type="predicted"/>
<keyword evidence="1" id="KW-0812">Transmembrane</keyword>
<organism evidence="2 3">
    <name type="scientific">Candidatus Gottesmanbacteria bacterium RBG_16_37_8</name>
    <dbReference type="NCBI Taxonomy" id="1798371"/>
    <lineage>
        <taxon>Bacteria</taxon>
        <taxon>Candidatus Gottesmaniibacteriota</taxon>
    </lineage>
</organism>
<feature type="transmembrane region" description="Helical" evidence="1">
    <location>
        <begin position="244"/>
        <end position="265"/>
    </location>
</feature>
<dbReference type="InterPro" id="IPR024079">
    <property type="entry name" value="MetalloPept_cat_dom_sf"/>
</dbReference>
<name>A0A1F5YTN7_9BACT</name>
<dbReference type="InterPro" id="IPR013783">
    <property type="entry name" value="Ig-like_fold"/>
</dbReference>
<evidence type="ECO:0008006" key="4">
    <source>
        <dbReference type="Google" id="ProtNLM"/>
    </source>
</evidence>
<comment type="caution">
    <text evidence="2">The sequence shown here is derived from an EMBL/GenBank/DDBJ whole genome shotgun (WGS) entry which is preliminary data.</text>
</comment>
<keyword evidence="1" id="KW-0472">Membrane</keyword>
<dbReference type="GO" id="GO:0008237">
    <property type="term" value="F:metallopeptidase activity"/>
    <property type="evidence" value="ECO:0007669"/>
    <property type="project" value="InterPro"/>
</dbReference>
<accession>A0A1F5YTN7</accession>
<feature type="transmembrane region" description="Helical" evidence="1">
    <location>
        <begin position="87"/>
        <end position="116"/>
    </location>
</feature>
<dbReference type="InterPro" id="IPR019026">
    <property type="entry name" value="Peptidase_M64_IgA"/>
</dbReference>
<dbReference type="Pfam" id="PF09471">
    <property type="entry name" value="Peptidase_M64"/>
    <property type="match status" value="1"/>
</dbReference>
<protein>
    <recommendedName>
        <fullName evidence="4">CARDB domain-containing protein</fullName>
    </recommendedName>
</protein>
<dbReference type="InterPro" id="IPR045466">
    <property type="entry name" value="DUF6498"/>
</dbReference>
<sequence>MRLFRSSSLFSIALLITANILPAFWTFSGNARPENLLFLYWLETWIIGFYSILKIRKASKIISENEKSLMEKQLFKKFFKEESPSSVTALFAVQYAFITVLYGVFLLCILIPFFLVKGGSYFDRLTAILPGIRQRAGFFVLLFAYVVSHGISYVQNYVGHREFEKTSPVYQMLQPYDRIIAMHLFVVFGAIVFGSFSKIGIIFIKLFTDLATHIKEHMIEIAEGGEKQKKSDEIKILEKNVPFWIQRGFLFLVIAVVVLGTIAAFRTAKKNSLHSLPVPLLTTNQSVRDNLLLNEADEISNVVNIQTKASSELNVVFVSFGYKDFAVFRQDADRLGKYLLSRQPFSEFASLFRFHLLETADDFGCRDVTEKDEVYIGGKLTRLNCDGEKIRQAVKDSKLPYNRTVVLINGPNLKGMDTVNGFMTIEWGGIASDENIVLVDTARNEFNGVFVHEFGHSFGLADEYLLYQIPGPEKDFCPDNCCHSNACSSWKDIPGALCIQGCSYPNWYRSSEESTMRQAYNENFSPASLDILRRRLLRHTQPEFVTGSLGINWNKPHPGINPEAHEGDTLSFSGETWNRGAKAAGPSFMSGRLDIDSDGKWDITLPQVPVGGLAPDMAQKHLWNIGWIATSGRHIFEVCTDVTNIVIEADDKNNCKSYDFTVQKKLEIY</sequence>
<dbReference type="Proteomes" id="UP000176665">
    <property type="component" value="Unassembled WGS sequence"/>
</dbReference>
<feature type="transmembrane region" description="Helical" evidence="1">
    <location>
        <begin position="179"/>
        <end position="204"/>
    </location>
</feature>
<dbReference type="EMBL" id="MFJA01000022">
    <property type="protein sequence ID" value="OGG03529.1"/>
    <property type="molecule type" value="Genomic_DNA"/>
</dbReference>